<evidence type="ECO:0000256" key="2">
    <source>
        <dbReference type="ARBA" id="ARBA00022729"/>
    </source>
</evidence>
<evidence type="ECO:0000256" key="6">
    <source>
        <dbReference type="SAM" id="Phobius"/>
    </source>
</evidence>
<feature type="signal peptide" evidence="7">
    <location>
        <begin position="1"/>
        <end position="23"/>
    </location>
</feature>
<feature type="chain" id="PRO_5025524829" description="Ig-like domain-containing protein" evidence="7">
    <location>
        <begin position="24"/>
        <end position="496"/>
    </location>
</feature>
<reference evidence="9 10" key="1">
    <citation type="submission" date="2019-12" db="EMBL/GenBank/DDBJ databases">
        <title>Chromosome-level assembly of the Caenorhabditis remanei genome.</title>
        <authorList>
            <person name="Teterina A.A."/>
            <person name="Willis J.H."/>
            <person name="Phillips P.C."/>
        </authorList>
    </citation>
    <scope>NUCLEOTIDE SEQUENCE [LARGE SCALE GENOMIC DNA]</scope>
    <source>
        <strain evidence="9 10">PX506</strain>
        <tissue evidence="9">Whole organism</tissue>
    </source>
</reference>
<dbReference type="CDD" id="cd00096">
    <property type="entry name" value="Ig"/>
    <property type="match status" value="1"/>
</dbReference>
<dbReference type="RefSeq" id="XP_053591475.1">
    <property type="nucleotide sequence ID" value="XM_053722830.1"/>
</dbReference>
<organism evidence="9 10">
    <name type="scientific">Caenorhabditis remanei</name>
    <name type="common">Caenorhabditis vulgaris</name>
    <dbReference type="NCBI Taxonomy" id="31234"/>
    <lineage>
        <taxon>Eukaryota</taxon>
        <taxon>Metazoa</taxon>
        <taxon>Ecdysozoa</taxon>
        <taxon>Nematoda</taxon>
        <taxon>Chromadorea</taxon>
        <taxon>Rhabditida</taxon>
        <taxon>Rhabditina</taxon>
        <taxon>Rhabditomorpha</taxon>
        <taxon>Rhabditoidea</taxon>
        <taxon>Rhabditidae</taxon>
        <taxon>Peloderinae</taxon>
        <taxon>Caenorhabditis</taxon>
    </lineage>
</organism>
<dbReference type="InterPro" id="IPR013783">
    <property type="entry name" value="Ig-like_fold"/>
</dbReference>
<dbReference type="Pfam" id="PF13927">
    <property type="entry name" value="Ig_3"/>
    <property type="match status" value="1"/>
</dbReference>
<evidence type="ECO:0000256" key="3">
    <source>
        <dbReference type="ARBA" id="ARBA00022737"/>
    </source>
</evidence>
<evidence type="ECO:0000259" key="8">
    <source>
        <dbReference type="PROSITE" id="PS50835"/>
    </source>
</evidence>
<evidence type="ECO:0000256" key="7">
    <source>
        <dbReference type="SAM" id="SignalP"/>
    </source>
</evidence>
<dbReference type="KEGG" id="crq:GCK72_001078"/>
<dbReference type="EMBL" id="WUAV01000001">
    <property type="protein sequence ID" value="KAF1769262.1"/>
    <property type="molecule type" value="Genomic_DNA"/>
</dbReference>
<evidence type="ECO:0000256" key="4">
    <source>
        <dbReference type="ARBA" id="ARBA00023157"/>
    </source>
</evidence>
<sequence length="496" mass="56610">MREDVPFPLLLLLFLPLISCSNALKTCKSFWVSNRPSQDCSSLSLQEPPSLLPNVLSLSLSNNSIFRISNFPQEYRRLQSLRLDQCQLEKLDFDALSVFDQLRELDISRNSLSKLIIPRNLVSLRVLNLAFNSFTYVPDMSHLESLRLVDLSHNRLISVRPRMLPFNLEVVRLAANRFTHLSPWPFLHKLQELDVTFNDLECDCSLWHFVTWAEKLALFDSTMLPCRRPSELRKSPIDGKTVCGPTVVSSSPESAVVSLSDTHLMCCTALATPPPQLFWQLNGKNISNGLSQKHLSDSGKVEFCLEIRKIQLKDMGKYRCVASLAGLNSSKEFHVERDKIPIVLNSAEGIMIYCQFTICIFIGVCCVISCCVLRTGGRGKTRPKREYMHAKILEIPQDSCEYCCDEVDGDDVDDDETRDCDDWGDAETAAVRQYLQWRQMHQDQHKYSMIPQIRHESLCRLSNESNSSDNKTTSHRAPLARFDEQQHSVSFDMTHL</sequence>
<dbReference type="InterPro" id="IPR007110">
    <property type="entry name" value="Ig-like_dom"/>
</dbReference>
<dbReference type="Proteomes" id="UP000483820">
    <property type="component" value="Chromosome I"/>
</dbReference>
<evidence type="ECO:0000256" key="5">
    <source>
        <dbReference type="SAM" id="MobiDB-lite"/>
    </source>
</evidence>
<dbReference type="Gene3D" id="3.80.10.10">
    <property type="entry name" value="Ribonuclease Inhibitor"/>
    <property type="match status" value="2"/>
</dbReference>
<dbReference type="InterPro" id="IPR003599">
    <property type="entry name" value="Ig_sub"/>
</dbReference>
<dbReference type="PROSITE" id="PS50835">
    <property type="entry name" value="IG_LIKE"/>
    <property type="match status" value="1"/>
</dbReference>
<accession>A0A6A5HU10</accession>
<dbReference type="SMART" id="SM00369">
    <property type="entry name" value="LRR_TYP"/>
    <property type="match status" value="3"/>
</dbReference>
<dbReference type="InterPro" id="IPR032675">
    <property type="entry name" value="LRR_dom_sf"/>
</dbReference>
<protein>
    <recommendedName>
        <fullName evidence="8">Ig-like domain-containing protein</fullName>
    </recommendedName>
</protein>
<dbReference type="CTD" id="9801725"/>
<keyword evidence="6" id="KW-0812">Transmembrane</keyword>
<dbReference type="SUPFAM" id="SSF52058">
    <property type="entry name" value="L domain-like"/>
    <property type="match status" value="1"/>
</dbReference>
<comment type="caution">
    <text evidence="9">The sequence shown here is derived from an EMBL/GenBank/DDBJ whole genome shotgun (WGS) entry which is preliminary data.</text>
</comment>
<evidence type="ECO:0000256" key="1">
    <source>
        <dbReference type="ARBA" id="ARBA00022614"/>
    </source>
</evidence>
<evidence type="ECO:0000313" key="9">
    <source>
        <dbReference type="EMBL" id="KAF1769262.1"/>
    </source>
</evidence>
<feature type="domain" description="Ig-like" evidence="8">
    <location>
        <begin position="245"/>
        <end position="334"/>
    </location>
</feature>
<keyword evidence="2 7" id="KW-0732">Signal</keyword>
<dbReference type="PRINTS" id="PR00019">
    <property type="entry name" value="LEURICHRPT"/>
</dbReference>
<dbReference type="Pfam" id="PF00560">
    <property type="entry name" value="LRR_1"/>
    <property type="match status" value="1"/>
</dbReference>
<dbReference type="PROSITE" id="PS51450">
    <property type="entry name" value="LRR"/>
    <property type="match status" value="1"/>
</dbReference>
<feature type="compositionally biased region" description="Polar residues" evidence="5">
    <location>
        <begin position="462"/>
        <end position="471"/>
    </location>
</feature>
<gene>
    <name evidence="9" type="ORF">GCK72_001078</name>
</gene>
<feature type="region of interest" description="Disordered" evidence="5">
    <location>
        <begin position="462"/>
        <end position="496"/>
    </location>
</feature>
<evidence type="ECO:0000313" key="10">
    <source>
        <dbReference type="Proteomes" id="UP000483820"/>
    </source>
</evidence>
<dbReference type="InterPro" id="IPR003591">
    <property type="entry name" value="Leu-rich_rpt_typical-subtyp"/>
</dbReference>
<keyword evidence="6" id="KW-0472">Membrane</keyword>
<name>A0A6A5HU10_CAERE</name>
<dbReference type="GeneID" id="9801725"/>
<proteinExistence type="predicted"/>
<dbReference type="PANTHER" id="PTHR24366">
    <property type="entry name" value="IG(IMMUNOGLOBULIN) AND LRR(LEUCINE RICH REPEAT) DOMAINS"/>
    <property type="match status" value="1"/>
</dbReference>
<keyword evidence="1" id="KW-0433">Leucine-rich repeat</keyword>
<dbReference type="PANTHER" id="PTHR24366:SF37">
    <property type="entry name" value="LEUCINE RICH REPEAT, IG-LIKE AND TRANSMEMBRANE DOMAINS 1"/>
    <property type="match status" value="1"/>
</dbReference>
<dbReference type="Gene3D" id="2.60.40.10">
    <property type="entry name" value="Immunoglobulins"/>
    <property type="match status" value="1"/>
</dbReference>
<dbReference type="SUPFAM" id="SSF48726">
    <property type="entry name" value="Immunoglobulin"/>
    <property type="match status" value="1"/>
</dbReference>
<dbReference type="InterPro" id="IPR036179">
    <property type="entry name" value="Ig-like_dom_sf"/>
</dbReference>
<dbReference type="InterPro" id="IPR001611">
    <property type="entry name" value="Leu-rich_rpt"/>
</dbReference>
<dbReference type="SMART" id="SM00409">
    <property type="entry name" value="IG"/>
    <property type="match status" value="1"/>
</dbReference>
<keyword evidence="6" id="KW-1133">Transmembrane helix</keyword>
<keyword evidence="4" id="KW-1015">Disulfide bond</keyword>
<feature type="transmembrane region" description="Helical" evidence="6">
    <location>
        <begin position="350"/>
        <end position="375"/>
    </location>
</feature>
<keyword evidence="3" id="KW-0677">Repeat</keyword>
<dbReference type="AlphaFoldDB" id="A0A6A5HU10"/>
<feature type="compositionally biased region" description="Polar residues" evidence="5">
    <location>
        <begin position="487"/>
        <end position="496"/>
    </location>
</feature>